<organism evidence="9 10">
    <name type="scientific">Roseomonas populi</name>
    <dbReference type="NCBI Taxonomy" id="3121582"/>
    <lineage>
        <taxon>Bacteria</taxon>
        <taxon>Pseudomonadati</taxon>
        <taxon>Pseudomonadota</taxon>
        <taxon>Alphaproteobacteria</taxon>
        <taxon>Acetobacterales</taxon>
        <taxon>Roseomonadaceae</taxon>
        <taxon>Roseomonas</taxon>
    </lineage>
</organism>
<accession>A0ABT1WZ93</accession>
<keyword evidence="4" id="KW-0408">Iron</keyword>
<dbReference type="SUPFAM" id="SSF54292">
    <property type="entry name" value="2Fe-2S ferredoxin-like"/>
    <property type="match status" value="1"/>
</dbReference>
<dbReference type="PRINTS" id="PR00355">
    <property type="entry name" value="ADRENODOXIN"/>
</dbReference>
<reference evidence="9 10" key="1">
    <citation type="submission" date="2022-06" db="EMBL/GenBank/DDBJ databases">
        <title>Roseomonas CN29.</title>
        <authorList>
            <person name="Cheng Y."/>
            <person name="He X."/>
        </authorList>
    </citation>
    <scope>NUCLEOTIDE SEQUENCE [LARGE SCALE GENOMIC DNA]</scope>
    <source>
        <strain evidence="9 10">CN29</strain>
    </source>
</reference>
<evidence type="ECO:0000256" key="5">
    <source>
        <dbReference type="ARBA" id="ARBA00023014"/>
    </source>
</evidence>
<comment type="cofactor">
    <cofactor evidence="6">
        <name>[2Fe-2S] cluster</name>
        <dbReference type="ChEBI" id="CHEBI:190135"/>
    </cofactor>
</comment>
<keyword evidence="3" id="KW-0479">Metal-binding</keyword>
<sequence>MPEVTYVAADGTERKVQVPEGRSVMQGAIQNGVRGIDADCGGVLSCATCHVYVDPDWVDRLEPPSEDEEDMLSNTAAERRDGSRLSCQIEMTEDLDGLRVQIPETQS</sequence>
<evidence type="ECO:0000256" key="3">
    <source>
        <dbReference type="ARBA" id="ARBA00022723"/>
    </source>
</evidence>
<dbReference type="InterPro" id="IPR036010">
    <property type="entry name" value="2Fe-2S_ferredoxin-like_sf"/>
</dbReference>
<dbReference type="PROSITE" id="PS51085">
    <property type="entry name" value="2FE2S_FER_2"/>
    <property type="match status" value="1"/>
</dbReference>
<protein>
    <submittedName>
        <fullName evidence="9">2Fe-2S iron-sulfur cluster-binding protein</fullName>
    </submittedName>
</protein>
<feature type="domain" description="2Fe-2S ferredoxin-type" evidence="8">
    <location>
        <begin position="2"/>
        <end position="106"/>
    </location>
</feature>
<keyword evidence="5" id="KW-0411">Iron-sulfur</keyword>
<dbReference type="Pfam" id="PF00111">
    <property type="entry name" value="Fer2"/>
    <property type="match status" value="1"/>
</dbReference>
<evidence type="ECO:0000259" key="8">
    <source>
        <dbReference type="PROSITE" id="PS51085"/>
    </source>
</evidence>
<dbReference type="EMBL" id="JANJOU010000002">
    <property type="protein sequence ID" value="MCR0981175.1"/>
    <property type="molecule type" value="Genomic_DNA"/>
</dbReference>
<dbReference type="CDD" id="cd00207">
    <property type="entry name" value="fer2"/>
    <property type="match status" value="1"/>
</dbReference>
<comment type="similarity">
    <text evidence="1">Belongs to the adrenodoxin/putidaredoxin family.</text>
</comment>
<evidence type="ECO:0000313" key="9">
    <source>
        <dbReference type="EMBL" id="MCR0981175.1"/>
    </source>
</evidence>
<dbReference type="PANTHER" id="PTHR23426">
    <property type="entry name" value="FERREDOXIN/ADRENODOXIN"/>
    <property type="match status" value="1"/>
</dbReference>
<evidence type="ECO:0000313" key="10">
    <source>
        <dbReference type="Proteomes" id="UP001524642"/>
    </source>
</evidence>
<evidence type="ECO:0000256" key="2">
    <source>
        <dbReference type="ARBA" id="ARBA00022714"/>
    </source>
</evidence>
<dbReference type="InterPro" id="IPR001055">
    <property type="entry name" value="Adrenodoxin-like"/>
</dbReference>
<evidence type="ECO:0000256" key="7">
    <source>
        <dbReference type="SAM" id="MobiDB-lite"/>
    </source>
</evidence>
<keyword evidence="10" id="KW-1185">Reference proteome</keyword>
<keyword evidence="2" id="KW-0001">2Fe-2S</keyword>
<comment type="caution">
    <text evidence="9">The sequence shown here is derived from an EMBL/GenBank/DDBJ whole genome shotgun (WGS) entry which is preliminary data.</text>
</comment>
<feature type="region of interest" description="Disordered" evidence="7">
    <location>
        <begin position="62"/>
        <end position="86"/>
    </location>
</feature>
<dbReference type="InterPro" id="IPR001041">
    <property type="entry name" value="2Fe-2S_ferredoxin-type"/>
</dbReference>
<dbReference type="PANTHER" id="PTHR23426:SF65">
    <property type="entry name" value="FERREDOXIN-2, MITOCHONDRIAL"/>
    <property type="match status" value="1"/>
</dbReference>
<name>A0ABT1WZ93_9PROT</name>
<evidence type="ECO:0000256" key="6">
    <source>
        <dbReference type="ARBA" id="ARBA00034078"/>
    </source>
</evidence>
<dbReference type="RefSeq" id="WP_257714854.1">
    <property type="nucleotide sequence ID" value="NZ_JANJOU010000002.1"/>
</dbReference>
<dbReference type="Gene3D" id="3.10.20.30">
    <property type="match status" value="1"/>
</dbReference>
<gene>
    <name evidence="9" type="ORF">NRP21_03820</name>
</gene>
<evidence type="ECO:0000256" key="4">
    <source>
        <dbReference type="ARBA" id="ARBA00023004"/>
    </source>
</evidence>
<dbReference type="Proteomes" id="UP001524642">
    <property type="component" value="Unassembled WGS sequence"/>
</dbReference>
<proteinExistence type="inferred from homology"/>
<dbReference type="InterPro" id="IPR012675">
    <property type="entry name" value="Beta-grasp_dom_sf"/>
</dbReference>
<evidence type="ECO:0000256" key="1">
    <source>
        <dbReference type="ARBA" id="ARBA00010914"/>
    </source>
</evidence>